<dbReference type="EC" id="3.2.1.21" evidence="3 12"/>
<evidence type="ECO:0000256" key="3">
    <source>
        <dbReference type="ARBA" id="ARBA00012744"/>
    </source>
</evidence>
<reference evidence="13 14" key="1">
    <citation type="journal article" date="2014" name="BMC Genomics">
        <title>Comparison of environmental and isolate Sulfobacillus genomes reveals diverse carbon, sulfur, nitrogen, and hydrogen metabolisms.</title>
        <authorList>
            <person name="Justice N.B."/>
            <person name="Norman A."/>
            <person name="Brown C.T."/>
            <person name="Singh A."/>
            <person name="Thomas B.C."/>
            <person name="Banfield J.F."/>
        </authorList>
    </citation>
    <scope>NUCLEOTIDE SEQUENCE [LARGE SCALE GENOMIC DNA]</scope>
    <source>
        <strain evidence="13">AMDSBA3</strain>
    </source>
</reference>
<keyword evidence="7 12" id="KW-0326">Glycosidase</keyword>
<keyword evidence="8" id="KW-0624">Polysaccharide degradation</keyword>
<keyword evidence="5" id="KW-0136">Cellulose degradation</keyword>
<feature type="binding site" evidence="10">
    <location>
        <position position="402"/>
    </location>
    <ligand>
        <name>substrate</name>
    </ligand>
</feature>
<evidence type="ECO:0000256" key="6">
    <source>
        <dbReference type="ARBA" id="ARBA00023277"/>
    </source>
</evidence>
<evidence type="ECO:0000256" key="8">
    <source>
        <dbReference type="ARBA" id="ARBA00023326"/>
    </source>
</evidence>
<accession>A0A2T2WNS2</accession>
<comment type="caution">
    <text evidence="13">The sequence shown here is derived from an EMBL/GenBank/DDBJ whole genome shotgun (WGS) entry which is preliminary data.</text>
</comment>
<proteinExistence type="inferred from homology"/>
<evidence type="ECO:0000256" key="10">
    <source>
        <dbReference type="PIRSR" id="PIRSR617736-2"/>
    </source>
</evidence>
<keyword evidence="4 12" id="KW-0378">Hydrolase</keyword>
<evidence type="ECO:0000256" key="7">
    <source>
        <dbReference type="ARBA" id="ARBA00023295"/>
    </source>
</evidence>
<evidence type="ECO:0000256" key="9">
    <source>
        <dbReference type="PIRSR" id="PIRSR617736-1"/>
    </source>
</evidence>
<feature type="binding site" evidence="10">
    <location>
        <position position="20"/>
    </location>
    <ligand>
        <name>substrate</name>
    </ligand>
</feature>
<evidence type="ECO:0000313" key="13">
    <source>
        <dbReference type="EMBL" id="PSR23878.1"/>
    </source>
</evidence>
<dbReference type="InterPro" id="IPR033132">
    <property type="entry name" value="GH_1_N_CS"/>
</dbReference>
<dbReference type="EMBL" id="PXYV01000002">
    <property type="protein sequence ID" value="PSR23878.1"/>
    <property type="molecule type" value="Genomic_DNA"/>
</dbReference>
<dbReference type="PANTHER" id="PTHR10353">
    <property type="entry name" value="GLYCOSYL HYDROLASE"/>
    <property type="match status" value="1"/>
</dbReference>
<feature type="binding site" evidence="10">
    <location>
        <position position="121"/>
    </location>
    <ligand>
        <name>substrate</name>
    </ligand>
</feature>
<organism evidence="13 14">
    <name type="scientific">Sulfobacillus acidophilus</name>
    <dbReference type="NCBI Taxonomy" id="53633"/>
    <lineage>
        <taxon>Bacteria</taxon>
        <taxon>Bacillati</taxon>
        <taxon>Bacillota</taxon>
        <taxon>Clostridia</taxon>
        <taxon>Eubacteriales</taxon>
        <taxon>Clostridiales Family XVII. Incertae Sedis</taxon>
        <taxon>Sulfobacillus</taxon>
    </lineage>
</organism>
<evidence type="ECO:0000256" key="2">
    <source>
        <dbReference type="ARBA" id="ARBA00010838"/>
    </source>
</evidence>
<gene>
    <name evidence="13" type="ORF">C7B45_00920</name>
</gene>
<dbReference type="FunFam" id="3.20.20.80:FF:000004">
    <property type="entry name" value="Beta-glucosidase 6-phospho-beta-glucosidase"/>
    <property type="match status" value="1"/>
</dbReference>
<dbReference type="PROSITE" id="PS00572">
    <property type="entry name" value="GLYCOSYL_HYDROL_F1_1"/>
    <property type="match status" value="1"/>
</dbReference>
<dbReference type="GO" id="GO:0008422">
    <property type="term" value="F:beta-glucosidase activity"/>
    <property type="evidence" value="ECO:0007669"/>
    <property type="project" value="UniProtKB-EC"/>
</dbReference>
<dbReference type="GO" id="GO:0005829">
    <property type="term" value="C:cytosol"/>
    <property type="evidence" value="ECO:0007669"/>
    <property type="project" value="TreeGrafter"/>
</dbReference>
<dbReference type="AlphaFoldDB" id="A0A2T2WNS2"/>
<dbReference type="InterPro" id="IPR017736">
    <property type="entry name" value="Glyco_hydro_1_beta-glucosidase"/>
</dbReference>
<sequence>MTDFEFPPSFIFGVATAAYQIEGAVGEDGRTPSHWDTFSHQRGNTYQGDTGDVACDHYHRYASDVGLMADLGVDAYRFSISWPRIIPEANGQINQRGLDFYRRLLDELEQHHIQPAVTLYHWDLPQWLADRGGWINRDVAKYFTDYAVAVFRALGDRVPTWITHNEPWCSAFLGYGEGEHAPGHRDWREAIIASHHLLLSHGWAVEAFRALAQSGQIGITLNLTVVDAATDVEEDAQAARRSDGYSNRWFLDPIFRAHYPQDMVDLFSRYVSWEELVQPPDLTTIAVPIDFLGVNYYTRSVVYDDPDDSWLRVGHRRAPSGQMTEMGWEVHPDSLYRLLRRLQQDYTTLPLYITENGAAFADELTDDDQVHDGQRVEFLERHFEAAHRFVAEGGNLKGYYVWSLMDNFEWAFGYSKRFGLIYVDFATQRRIWKESARWYQNFIKKRRNTSSSN</sequence>
<comment type="catalytic activity">
    <reaction evidence="1 12">
        <text>Hydrolysis of terminal, non-reducing beta-D-glucosyl residues with release of beta-D-glucose.</text>
        <dbReference type="EC" id="3.2.1.21"/>
    </reaction>
</comment>
<dbReference type="InterPro" id="IPR001360">
    <property type="entry name" value="Glyco_hydro_1"/>
</dbReference>
<keyword evidence="6" id="KW-0119">Carbohydrate metabolism</keyword>
<comment type="similarity">
    <text evidence="2 12">Belongs to the glycosyl hydrolase 1 family.</text>
</comment>
<feature type="active site" description="Proton donor" evidence="9">
    <location>
        <position position="166"/>
    </location>
</feature>
<dbReference type="NCBIfam" id="TIGR03356">
    <property type="entry name" value="BGL"/>
    <property type="match status" value="1"/>
</dbReference>
<dbReference type="InterPro" id="IPR017853">
    <property type="entry name" value="GH"/>
</dbReference>
<dbReference type="SUPFAM" id="SSF51445">
    <property type="entry name" value="(Trans)glycosidases"/>
    <property type="match status" value="1"/>
</dbReference>
<dbReference type="InterPro" id="IPR018120">
    <property type="entry name" value="Glyco_hydro_1_AS"/>
</dbReference>
<evidence type="ECO:0000256" key="5">
    <source>
        <dbReference type="ARBA" id="ARBA00023001"/>
    </source>
</evidence>
<feature type="binding site" evidence="10">
    <location>
        <position position="165"/>
    </location>
    <ligand>
        <name>substrate</name>
    </ligand>
</feature>
<dbReference type="GO" id="GO:0030245">
    <property type="term" value="P:cellulose catabolic process"/>
    <property type="evidence" value="ECO:0007669"/>
    <property type="project" value="UniProtKB-KW"/>
</dbReference>
<protein>
    <recommendedName>
        <fullName evidence="3 12">Beta-glucosidase</fullName>
        <ecNumber evidence="3 12">3.2.1.21</ecNumber>
    </recommendedName>
</protein>
<feature type="binding site" evidence="10">
    <location>
        <position position="297"/>
    </location>
    <ligand>
        <name>substrate</name>
    </ligand>
</feature>
<dbReference type="PROSITE" id="PS00653">
    <property type="entry name" value="GLYCOSYL_HYDROL_F1_2"/>
    <property type="match status" value="1"/>
</dbReference>
<dbReference type="PANTHER" id="PTHR10353:SF36">
    <property type="entry name" value="LP05116P"/>
    <property type="match status" value="1"/>
</dbReference>
<feature type="binding site" evidence="10">
    <location>
        <begin position="409"/>
        <end position="410"/>
    </location>
    <ligand>
        <name>substrate</name>
    </ligand>
</feature>
<evidence type="ECO:0000256" key="1">
    <source>
        <dbReference type="ARBA" id="ARBA00000448"/>
    </source>
</evidence>
<name>A0A2T2WNS2_9FIRM</name>
<evidence type="ECO:0000256" key="11">
    <source>
        <dbReference type="PROSITE-ProRule" id="PRU10055"/>
    </source>
</evidence>
<dbReference type="PRINTS" id="PR00131">
    <property type="entry name" value="GLHYDRLASE1"/>
</dbReference>
<evidence type="ECO:0000256" key="12">
    <source>
        <dbReference type="RuleBase" id="RU361175"/>
    </source>
</evidence>
<dbReference type="Gene3D" id="3.20.20.80">
    <property type="entry name" value="Glycosidases"/>
    <property type="match status" value="1"/>
</dbReference>
<evidence type="ECO:0000256" key="4">
    <source>
        <dbReference type="ARBA" id="ARBA00022801"/>
    </source>
</evidence>
<feature type="active site" description="Nucleophile" evidence="9 11">
    <location>
        <position position="355"/>
    </location>
</feature>
<dbReference type="Pfam" id="PF00232">
    <property type="entry name" value="Glyco_hydro_1"/>
    <property type="match status" value="1"/>
</dbReference>
<evidence type="ECO:0000313" key="14">
    <source>
        <dbReference type="Proteomes" id="UP000241848"/>
    </source>
</evidence>
<dbReference type="Proteomes" id="UP000241848">
    <property type="component" value="Unassembled WGS sequence"/>
</dbReference>